<protein>
    <submittedName>
        <fullName evidence="1">Uncharacterized protein</fullName>
    </submittedName>
</protein>
<organism evidence="1">
    <name type="scientific">uncultured Eubacteriales bacterium</name>
    <dbReference type="NCBI Taxonomy" id="172733"/>
    <lineage>
        <taxon>Bacteria</taxon>
        <taxon>Bacillati</taxon>
        <taxon>Bacillota</taxon>
        <taxon>Clostridia</taxon>
        <taxon>Eubacteriales</taxon>
        <taxon>environmental samples</taxon>
    </lineage>
</organism>
<proteinExistence type="predicted"/>
<sequence length="161" mass="16614">MQESLEPVFRNLAFDENNEFKLVTEDALYSALLGALTAGLTEAGGVIQTETAPGRANAGIDGAYDAMKRYGPFSSEATNAAQKANRTLGLPTWAGTSGTRATTLPTVADVGVSMVPDANVDNKTASTGEAAQVNPGVRTKMGDVVGDIPPSEYAAPYSLTG</sequence>
<reference evidence="1" key="1">
    <citation type="submission" date="2016-04" db="EMBL/GenBank/DDBJ databases">
        <authorList>
            <person name="Evans L.H."/>
            <person name="Alamgir A."/>
            <person name="Owens N."/>
            <person name="Weber N.D."/>
            <person name="Virtaneva K."/>
            <person name="Barbian K."/>
            <person name="Babar A."/>
            <person name="Rosenke K."/>
        </authorList>
    </citation>
    <scope>NUCLEOTIDE SEQUENCE</scope>
    <source>
        <strain evidence="1">86</strain>
    </source>
</reference>
<dbReference type="AlphaFoldDB" id="A0A212JJ45"/>
<name>A0A212JJ45_9FIRM</name>
<accession>A0A212JJ45</accession>
<dbReference type="EMBL" id="FLUN01000001">
    <property type="protein sequence ID" value="SBV99468.1"/>
    <property type="molecule type" value="Genomic_DNA"/>
</dbReference>
<gene>
    <name evidence="1" type="ORF">KL86CLO1_11203</name>
</gene>
<evidence type="ECO:0000313" key="1">
    <source>
        <dbReference type="EMBL" id="SBV99468.1"/>
    </source>
</evidence>